<keyword evidence="8 11" id="KW-0648">Protein biosynthesis</keyword>
<keyword evidence="5 11" id="KW-0547">Nucleotide-binding</keyword>
<evidence type="ECO:0000259" key="12">
    <source>
        <dbReference type="PROSITE" id="PS51447"/>
    </source>
</evidence>
<protein>
    <recommendedName>
        <fullName evidence="11">Phenylalanine--tRNA ligase beta subunit</fullName>
        <ecNumber evidence="11">6.1.1.20</ecNumber>
    </recommendedName>
    <alternativeName>
        <fullName evidence="11">Phenylalanyl-tRNA synthetase beta subunit</fullName>
        <shortName evidence="11">PheRS</shortName>
    </alternativeName>
</protein>
<evidence type="ECO:0000256" key="11">
    <source>
        <dbReference type="HAMAP-Rule" id="MF_00283"/>
    </source>
</evidence>
<feature type="domain" description="B5" evidence="13">
    <location>
        <begin position="366"/>
        <end position="442"/>
    </location>
</feature>
<dbReference type="InterPro" id="IPR005147">
    <property type="entry name" value="tRNA_synthase_B5-dom"/>
</dbReference>
<keyword evidence="9 11" id="KW-0030">Aminoacyl-tRNA synthetase</keyword>
<dbReference type="NCBIfam" id="TIGR00472">
    <property type="entry name" value="pheT_bact"/>
    <property type="match status" value="1"/>
</dbReference>
<reference evidence="14" key="1">
    <citation type="journal article" date="2020" name="mSystems">
        <title>Genome- and Community-Level Interaction Insights into Carbon Utilization and Element Cycling Functions of Hydrothermarchaeota in Hydrothermal Sediment.</title>
        <authorList>
            <person name="Zhou Z."/>
            <person name="Liu Y."/>
            <person name="Xu W."/>
            <person name="Pan J."/>
            <person name="Luo Z.H."/>
            <person name="Li M."/>
        </authorList>
    </citation>
    <scope>NUCLEOTIDE SEQUENCE [LARGE SCALE GENOMIC DNA]</scope>
    <source>
        <strain evidence="14">SpSt-697</strain>
    </source>
</reference>
<dbReference type="GO" id="GO:0009328">
    <property type="term" value="C:phenylalanine-tRNA ligase complex"/>
    <property type="evidence" value="ECO:0007669"/>
    <property type="project" value="TreeGrafter"/>
</dbReference>
<comment type="subunit">
    <text evidence="2 11">Tetramer of two alpha and two beta subunits.</text>
</comment>
<name>A0A7V3ZVR5_UNCW3</name>
<keyword evidence="4 11" id="KW-0479">Metal-binding</keyword>
<evidence type="ECO:0000256" key="2">
    <source>
        <dbReference type="ARBA" id="ARBA00011209"/>
    </source>
</evidence>
<evidence type="ECO:0000256" key="9">
    <source>
        <dbReference type="ARBA" id="ARBA00023146"/>
    </source>
</evidence>
<dbReference type="EC" id="6.1.1.20" evidence="11"/>
<dbReference type="InterPro" id="IPR045864">
    <property type="entry name" value="aa-tRNA-synth_II/BPL/LPL"/>
</dbReference>
<dbReference type="CDD" id="cd00769">
    <property type="entry name" value="PheRS_beta_core"/>
    <property type="match status" value="1"/>
</dbReference>
<dbReference type="SUPFAM" id="SSF55681">
    <property type="entry name" value="Class II aaRS and biotin synthetases"/>
    <property type="match status" value="1"/>
</dbReference>
<evidence type="ECO:0000256" key="1">
    <source>
        <dbReference type="ARBA" id="ARBA00008653"/>
    </source>
</evidence>
<dbReference type="GO" id="GO:0006432">
    <property type="term" value="P:phenylalanyl-tRNA aminoacylation"/>
    <property type="evidence" value="ECO:0007669"/>
    <property type="project" value="UniProtKB-UniRule"/>
</dbReference>
<dbReference type="InterPro" id="IPR041616">
    <property type="entry name" value="PheRS_beta_core"/>
</dbReference>
<dbReference type="InterPro" id="IPR045060">
    <property type="entry name" value="Phe-tRNA-ligase_IIc_bsu"/>
</dbReference>
<dbReference type="InterPro" id="IPR004532">
    <property type="entry name" value="Phe-tRNA-ligase_IIc_bsu_bact"/>
</dbReference>
<dbReference type="Gene3D" id="3.30.930.10">
    <property type="entry name" value="Bira Bifunctional Protein, Domain 2"/>
    <property type="match status" value="1"/>
</dbReference>
<evidence type="ECO:0000256" key="4">
    <source>
        <dbReference type="ARBA" id="ARBA00022723"/>
    </source>
</evidence>
<dbReference type="PANTHER" id="PTHR10947:SF0">
    <property type="entry name" value="PHENYLALANINE--TRNA LIGASE BETA SUBUNIT"/>
    <property type="match status" value="1"/>
</dbReference>
<dbReference type="EMBL" id="DTDR01000114">
    <property type="protein sequence ID" value="HGK63820.1"/>
    <property type="molecule type" value="Genomic_DNA"/>
</dbReference>
<dbReference type="PANTHER" id="PTHR10947">
    <property type="entry name" value="PHENYLALANYL-TRNA SYNTHETASE BETA CHAIN AND LEUCINE-RICH REPEAT-CONTAINING PROTEIN 47"/>
    <property type="match status" value="1"/>
</dbReference>
<dbReference type="PROSITE" id="PS51483">
    <property type="entry name" value="B5"/>
    <property type="match status" value="1"/>
</dbReference>
<evidence type="ECO:0000256" key="7">
    <source>
        <dbReference type="ARBA" id="ARBA00022842"/>
    </source>
</evidence>
<dbReference type="HAMAP" id="MF_00283">
    <property type="entry name" value="Phe_tRNA_synth_beta1"/>
    <property type="match status" value="1"/>
</dbReference>
<dbReference type="GO" id="GO:0005524">
    <property type="term" value="F:ATP binding"/>
    <property type="evidence" value="ECO:0007669"/>
    <property type="project" value="UniProtKB-UniRule"/>
</dbReference>
<sequence>MRLTINWLNEFLEPKINEKELLELLTKKGISIVNYYDYLKDFSGFKIATIIEKEKEKTILKLANEKFITTENISAVVGQKIGYHPEQKKVLKGSDLNFPYEDCLIFDEFAEGEEVFSCLDNLYLEVEITPNRADLFSVFGLAREVTFFTERNLILPKLENQLEIDEKNELEIIVEDQAKCPIYIATKIINLKVKPSPLFYQWRLFLSGLRPINNIVDGSNYTLIQFGQPTHPFDLKRIFGNKIYIRQGKRGEKLKTIDGVERELSEKVLCISDSKRVIAIAGVIGGRNTEIIENTQEVLLESAFFSCEAIRESINFLKLRTEAARRFELGIDYENLKFFANYAANLIAQWGEGKIVKERKIVSKEIKKELIALPLNYPRRILGITFKREYIINILKRLGGEIINVNEREIVYQPPSWRYDLKLPIDLVEEIARYYGYENFASPFCLRLKTIGELKPFTIFLNRLRNFLVSRGLFEIITLSFLPESTNEGIRLVNPLNERLALLRDNLIHSFLNVIAYNFSFNNKDLRIFEIGKVYRKEKYVLAIALTGNNQPINFDVKPQKVDYFDLKGIVEELFTFLNISEINYHQKAFPYFSPFTSTTIICQNKELGWLGKVKEDFLSIYKIEGEVFYCQLALEEIYHCLPKEKIYQPLPLLLPVYRDLAFLINEEIYVQDIVNFIKKSFAPFIKEITIFDSFSGKPLPEGKRNLGIRLAFQPKDSPYTKEEIEELLLKIIKAVEKNFSAELRKK</sequence>
<dbReference type="Pfam" id="PF03147">
    <property type="entry name" value="FDX-ACB"/>
    <property type="match status" value="1"/>
</dbReference>
<dbReference type="GO" id="GO:0000287">
    <property type="term" value="F:magnesium ion binding"/>
    <property type="evidence" value="ECO:0007669"/>
    <property type="project" value="UniProtKB-UniRule"/>
</dbReference>
<dbReference type="SMART" id="SM00896">
    <property type="entry name" value="FDX-ACB"/>
    <property type="match status" value="1"/>
</dbReference>
<dbReference type="SUPFAM" id="SSF54991">
    <property type="entry name" value="Anticodon-binding domain of PheRS"/>
    <property type="match status" value="1"/>
</dbReference>
<evidence type="ECO:0000256" key="6">
    <source>
        <dbReference type="ARBA" id="ARBA00022840"/>
    </source>
</evidence>
<organism evidence="14">
    <name type="scientific">candidate division WOR-3 bacterium</name>
    <dbReference type="NCBI Taxonomy" id="2052148"/>
    <lineage>
        <taxon>Bacteria</taxon>
        <taxon>Bacteria division WOR-3</taxon>
    </lineage>
</organism>
<comment type="similarity">
    <text evidence="1 11">Belongs to the phenylalanyl-tRNA synthetase beta subunit family. Type 1 subfamily.</text>
</comment>
<dbReference type="GO" id="GO:0003723">
    <property type="term" value="F:RNA binding"/>
    <property type="evidence" value="ECO:0007669"/>
    <property type="project" value="InterPro"/>
</dbReference>
<dbReference type="PROSITE" id="PS51447">
    <property type="entry name" value="FDX_ACB"/>
    <property type="match status" value="1"/>
</dbReference>
<dbReference type="Pfam" id="PF03483">
    <property type="entry name" value="B3_4"/>
    <property type="match status" value="1"/>
</dbReference>
<feature type="binding site" evidence="11">
    <location>
        <position position="426"/>
    </location>
    <ligand>
        <name>Mg(2+)</name>
        <dbReference type="ChEBI" id="CHEBI:18420"/>
        <note>shared with alpha subunit</note>
    </ligand>
</feature>
<keyword evidence="6 11" id="KW-0067">ATP-binding</keyword>
<evidence type="ECO:0000256" key="3">
    <source>
        <dbReference type="ARBA" id="ARBA00022598"/>
    </source>
</evidence>
<keyword evidence="11" id="KW-0963">Cytoplasm</keyword>
<dbReference type="InterPro" id="IPR036690">
    <property type="entry name" value="Fdx_antiC-bd_sf"/>
</dbReference>
<comment type="subcellular location">
    <subcellularLocation>
        <location evidence="11">Cytoplasm</location>
    </subcellularLocation>
</comment>
<dbReference type="SUPFAM" id="SSF56037">
    <property type="entry name" value="PheT/TilS domain"/>
    <property type="match status" value="1"/>
</dbReference>
<feature type="domain" description="FDX-ACB" evidence="12">
    <location>
        <begin position="652"/>
        <end position="745"/>
    </location>
</feature>
<evidence type="ECO:0000313" key="14">
    <source>
        <dbReference type="EMBL" id="HGK63820.1"/>
    </source>
</evidence>
<comment type="cofactor">
    <cofactor evidence="11">
        <name>Mg(2+)</name>
        <dbReference type="ChEBI" id="CHEBI:18420"/>
    </cofactor>
    <text evidence="11">Binds 2 magnesium ions per tetramer.</text>
</comment>
<keyword evidence="3 11" id="KW-0436">Ligase</keyword>
<dbReference type="Gene3D" id="3.30.56.10">
    <property type="match status" value="2"/>
</dbReference>
<evidence type="ECO:0000256" key="10">
    <source>
        <dbReference type="ARBA" id="ARBA00049255"/>
    </source>
</evidence>
<keyword evidence="7 11" id="KW-0460">Magnesium</keyword>
<dbReference type="Pfam" id="PF03484">
    <property type="entry name" value="B5"/>
    <property type="match status" value="1"/>
</dbReference>
<accession>A0A7V3ZVR5</accession>
<dbReference type="SUPFAM" id="SSF46955">
    <property type="entry name" value="Putative DNA-binding domain"/>
    <property type="match status" value="2"/>
</dbReference>
<feature type="binding site" evidence="11">
    <location>
        <position position="420"/>
    </location>
    <ligand>
        <name>Mg(2+)</name>
        <dbReference type="ChEBI" id="CHEBI:18420"/>
        <note>shared with alpha subunit</note>
    </ligand>
</feature>
<comment type="caution">
    <text evidence="14">The sequence shown here is derived from an EMBL/GenBank/DDBJ whole genome shotgun (WGS) entry which is preliminary data.</text>
</comment>
<evidence type="ECO:0000256" key="8">
    <source>
        <dbReference type="ARBA" id="ARBA00022917"/>
    </source>
</evidence>
<dbReference type="InterPro" id="IPR005146">
    <property type="entry name" value="B3/B4_tRNA-bd"/>
</dbReference>
<dbReference type="Gene3D" id="3.50.40.10">
    <property type="entry name" value="Phenylalanyl-trna Synthetase, Chain B, domain 3"/>
    <property type="match status" value="1"/>
</dbReference>
<proteinExistence type="inferred from homology"/>
<gene>
    <name evidence="11 14" type="primary">pheT</name>
    <name evidence="14" type="ORF">ENU74_04430</name>
</gene>
<dbReference type="Pfam" id="PF17759">
    <property type="entry name" value="tRNA_synthFbeta"/>
    <property type="match status" value="1"/>
</dbReference>
<feature type="binding site" evidence="11">
    <location>
        <position position="429"/>
    </location>
    <ligand>
        <name>Mg(2+)</name>
        <dbReference type="ChEBI" id="CHEBI:18420"/>
        <note>shared with alpha subunit</note>
    </ligand>
</feature>
<evidence type="ECO:0000259" key="13">
    <source>
        <dbReference type="PROSITE" id="PS51483"/>
    </source>
</evidence>
<evidence type="ECO:0000256" key="5">
    <source>
        <dbReference type="ARBA" id="ARBA00022741"/>
    </source>
</evidence>
<dbReference type="Gene3D" id="3.30.70.380">
    <property type="entry name" value="Ferrodoxin-fold anticodon-binding domain"/>
    <property type="match status" value="1"/>
</dbReference>
<dbReference type="AlphaFoldDB" id="A0A7V3ZVR5"/>
<dbReference type="SMART" id="SM00874">
    <property type="entry name" value="B5"/>
    <property type="match status" value="1"/>
</dbReference>
<dbReference type="SMART" id="SM00873">
    <property type="entry name" value="B3_4"/>
    <property type="match status" value="1"/>
</dbReference>
<comment type="catalytic activity">
    <reaction evidence="10 11">
        <text>tRNA(Phe) + L-phenylalanine + ATP = L-phenylalanyl-tRNA(Phe) + AMP + diphosphate + H(+)</text>
        <dbReference type="Rhea" id="RHEA:19413"/>
        <dbReference type="Rhea" id="RHEA-COMP:9668"/>
        <dbReference type="Rhea" id="RHEA-COMP:9699"/>
        <dbReference type="ChEBI" id="CHEBI:15378"/>
        <dbReference type="ChEBI" id="CHEBI:30616"/>
        <dbReference type="ChEBI" id="CHEBI:33019"/>
        <dbReference type="ChEBI" id="CHEBI:58095"/>
        <dbReference type="ChEBI" id="CHEBI:78442"/>
        <dbReference type="ChEBI" id="CHEBI:78531"/>
        <dbReference type="ChEBI" id="CHEBI:456215"/>
        <dbReference type="EC" id="6.1.1.20"/>
    </reaction>
</comment>
<feature type="binding site" evidence="11">
    <location>
        <position position="430"/>
    </location>
    <ligand>
        <name>Mg(2+)</name>
        <dbReference type="ChEBI" id="CHEBI:18420"/>
        <note>shared with alpha subunit</note>
    </ligand>
</feature>
<dbReference type="InterPro" id="IPR020825">
    <property type="entry name" value="Phe-tRNA_synthase-like_B3/B4"/>
</dbReference>
<dbReference type="GO" id="GO:0004826">
    <property type="term" value="F:phenylalanine-tRNA ligase activity"/>
    <property type="evidence" value="ECO:0007669"/>
    <property type="project" value="UniProtKB-UniRule"/>
</dbReference>
<dbReference type="InterPro" id="IPR005121">
    <property type="entry name" value="Fdx_antiC-bd"/>
</dbReference>
<dbReference type="InterPro" id="IPR009061">
    <property type="entry name" value="DNA-bd_dom_put_sf"/>
</dbReference>